<dbReference type="Pfam" id="PF03119">
    <property type="entry name" value="DNA_ligase_ZBD"/>
    <property type="match status" value="1"/>
</dbReference>
<dbReference type="AlphaFoldDB" id="A0A5A7N3Y5"/>
<dbReference type="EC" id="6.5.1.2" evidence="3"/>
<dbReference type="GO" id="GO:0006281">
    <property type="term" value="P:DNA repair"/>
    <property type="evidence" value="ECO:0007669"/>
    <property type="project" value="UniProtKB-KW"/>
</dbReference>
<dbReference type="Gene3D" id="2.40.50.140">
    <property type="entry name" value="Nucleic acid-binding proteins"/>
    <property type="match status" value="1"/>
</dbReference>
<dbReference type="Gene3D" id="1.10.150.20">
    <property type="entry name" value="5' to 3' exonuclease, C-terminal subdomain"/>
    <property type="match status" value="1"/>
</dbReference>
<dbReference type="InterPro" id="IPR013839">
    <property type="entry name" value="DNAligase_adenylation"/>
</dbReference>
<dbReference type="InterPro" id="IPR012340">
    <property type="entry name" value="NA-bd_OB-fold"/>
</dbReference>
<evidence type="ECO:0000313" key="18">
    <source>
        <dbReference type="Proteomes" id="UP000325187"/>
    </source>
</evidence>
<comment type="cofactor">
    <cofactor evidence="1">
        <name>Mg(2+)</name>
        <dbReference type="ChEBI" id="CHEBI:18420"/>
    </cofactor>
</comment>
<dbReference type="PROSITE" id="PS01056">
    <property type="entry name" value="DNA_LIGASE_N2"/>
    <property type="match status" value="1"/>
</dbReference>
<dbReference type="GO" id="GO:0003911">
    <property type="term" value="F:DNA ligase (NAD+) activity"/>
    <property type="evidence" value="ECO:0007669"/>
    <property type="project" value="UniProtKB-EC"/>
</dbReference>
<dbReference type="Proteomes" id="UP000325187">
    <property type="component" value="Unassembled WGS sequence"/>
</dbReference>
<comment type="caution">
    <text evidence="17">The sequence shown here is derived from an EMBL/GenBank/DDBJ whole genome shotgun (WGS) entry which is preliminary data.</text>
</comment>
<keyword evidence="9" id="KW-0862">Zinc</keyword>
<dbReference type="SUPFAM" id="SSF50249">
    <property type="entry name" value="Nucleic acid-binding proteins"/>
    <property type="match status" value="1"/>
</dbReference>
<evidence type="ECO:0000256" key="3">
    <source>
        <dbReference type="ARBA" id="ARBA00012722"/>
    </source>
</evidence>
<evidence type="ECO:0000256" key="5">
    <source>
        <dbReference type="ARBA" id="ARBA00022598"/>
    </source>
</evidence>
<dbReference type="GO" id="GO:0006260">
    <property type="term" value="P:DNA replication"/>
    <property type="evidence" value="ECO:0007669"/>
    <property type="project" value="UniProtKB-KW"/>
</dbReference>
<keyword evidence="11" id="KW-0520">NAD</keyword>
<keyword evidence="5" id="KW-0436">Ligase</keyword>
<keyword evidence="13" id="KW-0464">Manganese</keyword>
<evidence type="ECO:0000256" key="9">
    <source>
        <dbReference type="ARBA" id="ARBA00022833"/>
    </source>
</evidence>
<reference evidence="17 18" key="1">
    <citation type="submission" date="2019-09" db="EMBL/GenBank/DDBJ databases">
        <title>NBRP : Genome information of microbial organism related human and environment.</title>
        <authorList>
            <person name="Hattori M."/>
            <person name="Oshima K."/>
            <person name="Inaba H."/>
            <person name="Suda W."/>
            <person name="Sakamoto M."/>
            <person name="Iino T."/>
            <person name="Kitahara M."/>
            <person name="Oshida Y."/>
            <person name="Iida T."/>
            <person name="Kudo T."/>
            <person name="Itoh T."/>
            <person name="Ohkuma M."/>
        </authorList>
    </citation>
    <scope>NUCLEOTIDE SEQUENCE [LARGE SCALE GENOMIC DNA]</scope>
    <source>
        <strain evidence="17 18">Mie-1</strain>
    </source>
</reference>
<feature type="domain" description="NAD-dependent DNA ligase N-terminal" evidence="16">
    <location>
        <begin position="1"/>
        <end position="158"/>
    </location>
</feature>
<sequence length="176" mass="19234">MDRLDLQDKLGFISHSPRWAIAHKFPAEKAQTLLMDVEFQVGRTGAITPVAKLKPVTVGGVVVQKATLHNKDEIARLGVRIGDTVMIQRAGDVIPQILGFVPELRPDDAKAILFPKTCPICGSAAVREGDDVVIRCTGGLVCEAQRGERLRHFVSRDAMDIEGLGDKQIKRFSPKA</sequence>
<evidence type="ECO:0000256" key="13">
    <source>
        <dbReference type="ARBA" id="ARBA00023211"/>
    </source>
</evidence>
<evidence type="ECO:0000256" key="6">
    <source>
        <dbReference type="ARBA" id="ARBA00022705"/>
    </source>
</evidence>
<evidence type="ECO:0000256" key="15">
    <source>
        <dbReference type="ARBA" id="ARBA00060881"/>
    </source>
</evidence>
<dbReference type="Gene3D" id="6.20.10.30">
    <property type="match status" value="1"/>
</dbReference>
<accession>A0A5A7N3Y5</accession>
<keyword evidence="7" id="KW-0479">Metal-binding</keyword>
<dbReference type="InterPro" id="IPR004149">
    <property type="entry name" value="Znf_DNAligase_C4"/>
</dbReference>
<evidence type="ECO:0000256" key="1">
    <source>
        <dbReference type="ARBA" id="ARBA00001946"/>
    </source>
</evidence>
<dbReference type="FunFam" id="2.40.50.140:FF:000012">
    <property type="entry name" value="DNA ligase"/>
    <property type="match status" value="1"/>
</dbReference>
<evidence type="ECO:0000259" key="16">
    <source>
        <dbReference type="SMART" id="SM00532"/>
    </source>
</evidence>
<dbReference type="InterPro" id="IPR033136">
    <property type="entry name" value="DNA_ligase_CS"/>
</dbReference>
<dbReference type="EMBL" id="BKCM01000013">
    <property type="protein sequence ID" value="GER01789.1"/>
    <property type="molecule type" value="Genomic_DNA"/>
</dbReference>
<dbReference type="Gene3D" id="3.30.1490.70">
    <property type="match status" value="1"/>
</dbReference>
<proteinExistence type="inferred from homology"/>
<keyword evidence="6" id="KW-0235">DNA replication</keyword>
<keyword evidence="12" id="KW-0234">DNA repair</keyword>
<dbReference type="SUPFAM" id="SSF47781">
    <property type="entry name" value="RuvA domain 2-like"/>
    <property type="match status" value="1"/>
</dbReference>
<evidence type="ECO:0000256" key="10">
    <source>
        <dbReference type="ARBA" id="ARBA00022842"/>
    </source>
</evidence>
<keyword evidence="8" id="KW-0227">DNA damage</keyword>
<dbReference type="SUPFAM" id="SSF56091">
    <property type="entry name" value="DNA ligase/mRNA capping enzyme, catalytic domain"/>
    <property type="match status" value="1"/>
</dbReference>
<protein>
    <recommendedName>
        <fullName evidence="4">DNA ligase</fullName>
        <ecNumber evidence="3">6.5.1.2</ecNumber>
    </recommendedName>
</protein>
<keyword evidence="10" id="KW-0460">Magnesium</keyword>
<keyword evidence="18" id="KW-1185">Reference proteome</keyword>
<evidence type="ECO:0000256" key="14">
    <source>
        <dbReference type="ARBA" id="ARBA00034005"/>
    </source>
</evidence>
<comment type="catalytic activity">
    <reaction evidence="14">
        <text>NAD(+) + (deoxyribonucleotide)n-3'-hydroxyl + 5'-phospho-(deoxyribonucleotide)m = (deoxyribonucleotide)n+m + AMP + beta-nicotinamide D-nucleotide.</text>
        <dbReference type="EC" id="6.5.1.2"/>
    </reaction>
</comment>
<comment type="function">
    <text evidence="2">DNA ligase that catalyzes the formation of phosphodiester linkages between 5'-phosphoryl and 3'-hydroxyl groups in double-stranded DNA using NAD as a coenzyme and as the energy source for the reaction. It is essential for DNA replication and repair of damaged DNA.</text>
</comment>
<evidence type="ECO:0000256" key="12">
    <source>
        <dbReference type="ARBA" id="ARBA00023204"/>
    </source>
</evidence>
<evidence type="ECO:0000256" key="2">
    <source>
        <dbReference type="ARBA" id="ARBA00004067"/>
    </source>
</evidence>
<dbReference type="Pfam" id="PF03120">
    <property type="entry name" value="OB_DNA_ligase"/>
    <property type="match status" value="1"/>
</dbReference>
<dbReference type="InterPro" id="IPR010994">
    <property type="entry name" value="RuvA_2-like"/>
</dbReference>
<evidence type="ECO:0000313" key="17">
    <source>
        <dbReference type="EMBL" id="GER01789.1"/>
    </source>
</evidence>
<dbReference type="SMART" id="SM00532">
    <property type="entry name" value="LIGANc"/>
    <property type="match status" value="1"/>
</dbReference>
<dbReference type="GO" id="GO:0046872">
    <property type="term" value="F:metal ion binding"/>
    <property type="evidence" value="ECO:0007669"/>
    <property type="project" value="UniProtKB-KW"/>
</dbReference>
<evidence type="ECO:0000256" key="11">
    <source>
        <dbReference type="ARBA" id="ARBA00023027"/>
    </source>
</evidence>
<gene>
    <name evidence="17" type="ORF">JCM17845_24120</name>
</gene>
<evidence type="ECO:0000256" key="4">
    <source>
        <dbReference type="ARBA" id="ARBA00013308"/>
    </source>
</evidence>
<dbReference type="Pfam" id="PF01653">
    <property type="entry name" value="DNA_ligase_aden"/>
    <property type="match status" value="1"/>
</dbReference>
<evidence type="ECO:0000256" key="7">
    <source>
        <dbReference type="ARBA" id="ARBA00022723"/>
    </source>
</evidence>
<name>A0A5A7N3Y5_9PROT</name>
<dbReference type="InterPro" id="IPR013840">
    <property type="entry name" value="DNAligase_N"/>
</dbReference>
<comment type="similarity">
    <text evidence="15">Belongs to the NAD-dependent DNA ligase family. LigA subfamily.</text>
</comment>
<dbReference type="InterPro" id="IPR004150">
    <property type="entry name" value="NAD_DNA_ligase_OB"/>
</dbReference>
<organism evidence="17 18">
    <name type="scientific">Iodidimonas gelatinilytica</name>
    <dbReference type="NCBI Taxonomy" id="1236966"/>
    <lineage>
        <taxon>Bacteria</taxon>
        <taxon>Pseudomonadati</taxon>
        <taxon>Pseudomonadota</taxon>
        <taxon>Alphaproteobacteria</taxon>
        <taxon>Iodidimonadales</taxon>
        <taxon>Iodidimonadaceae</taxon>
        <taxon>Iodidimonas</taxon>
    </lineage>
</organism>
<evidence type="ECO:0000256" key="8">
    <source>
        <dbReference type="ARBA" id="ARBA00022763"/>
    </source>
</evidence>